<dbReference type="PANTHER" id="PTHR30160">
    <property type="entry name" value="TETRAACYLDISACCHARIDE 4'-KINASE-RELATED"/>
    <property type="match status" value="1"/>
</dbReference>
<dbReference type="SUPFAM" id="SSF53756">
    <property type="entry name" value="UDP-Glycosyltransferase/glycogen phosphorylase"/>
    <property type="match status" value="1"/>
</dbReference>
<evidence type="ECO:0000256" key="8">
    <source>
        <dbReference type="ARBA" id="ARBA00074396"/>
    </source>
</evidence>
<dbReference type="NCBIfam" id="NF007742">
    <property type="entry name" value="PRK10422.1"/>
    <property type="match status" value="1"/>
</dbReference>
<comment type="caution">
    <text evidence="10">The sequence shown here is derived from an EMBL/GenBank/DDBJ whole genome shotgun (WGS) entry which is preliminary data.</text>
</comment>
<dbReference type="GO" id="GO:0005829">
    <property type="term" value="C:cytosol"/>
    <property type="evidence" value="ECO:0007669"/>
    <property type="project" value="TreeGrafter"/>
</dbReference>
<comment type="catalytic activity">
    <reaction evidence="6">
        <text>an L-alpha-D-Hep-(1-&gt;3)-4-O-phospho-L-alpha-D-Hep-(1-&gt;5)-[alpha-Kdo-(2-&gt;4)]-alpha-Kdo-(2-&gt;6)-lipid A + ADP-L-glycero-beta-D-manno-heptose = an L-alpha-D-Hep-(1-&gt;7)-L-alpha-D-Hep-(1-&gt;3)-4-O-phospho-L-alpha-D-Hep-(1-&gt;5)-[alpha-Kdo-(2-&gt;4)]-alpha-Kdo-(2-&gt;6)-lipid A + ADP + H(+)</text>
        <dbReference type="Rhea" id="RHEA:74095"/>
        <dbReference type="ChEBI" id="CHEBI:15378"/>
        <dbReference type="ChEBI" id="CHEBI:61506"/>
        <dbReference type="ChEBI" id="CHEBI:193070"/>
        <dbReference type="ChEBI" id="CHEBI:193071"/>
        <dbReference type="ChEBI" id="CHEBI:456216"/>
        <dbReference type="EC" id="2.4.99.25"/>
    </reaction>
</comment>
<dbReference type="InterPro" id="IPR011916">
    <property type="entry name" value="LipoPS_heptosylTferase-III"/>
</dbReference>
<dbReference type="EMBL" id="QRDC01000010">
    <property type="protein sequence ID" value="KAA1277555.1"/>
    <property type="molecule type" value="Genomic_DNA"/>
</dbReference>
<evidence type="ECO:0000256" key="6">
    <source>
        <dbReference type="ARBA" id="ARBA00051369"/>
    </source>
</evidence>
<dbReference type="Proteomes" id="UP000468420">
    <property type="component" value="Unassembled WGS sequence"/>
</dbReference>
<dbReference type="AlphaFoldDB" id="A0A6N6K223"/>
<keyword evidence="2 10" id="KW-0808">Transferase</keyword>
<keyword evidence="1" id="KW-0328">Glycosyltransferase</keyword>
<comment type="catalytic activity">
    <reaction evidence="5">
        <text>L-alpha-D-Hep-(1-&gt;3)-4-O-phospho-L-alpha-D-Hep-(1-&gt;5)-[alpha-Kdo-(2-&gt;4)]-alpha-Kdo-(2-&gt;6)-lipid A (E. coli) + ADP-L-glycero-beta-D-manno-heptose = L-alpha-D-Hep-(1-&gt;7)-L-alpha-D-Hep-(1-&gt;3)-4-O-phospho-L-alpha-D-Hep-(1-&gt;5)-[alpha-Kdo-(2-&gt;4)]-alpha-Kdo-(2-&gt;6)-lipid A (E. coli) + ADP + H(+)</text>
        <dbReference type="Rhea" id="RHEA:74099"/>
        <dbReference type="ChEBI" id="CHEBI:15378"/>
        <dbReference type="ChEBI" id="CHEBI:61506"/>
        <dbReference type="ChEBI" id="CHEBI:193075"/>
        <dbReference type="ChEBI" id="CHEBI:193076"/>
        <dbReference type="ChEBI" id="CHEBI:456216"/>
        <dbReference type="EC" id="2.4.99.25"/>
    </reaction>
</comment>
<keyword evidence="3" id="KW-0448">Lipopolysaccharide biosynthesis</keyword>
<evidence type="ECO:0000256" key="5">
    <source>
        <dbReference type="ARBA" id="ARBA00051137"/>
    </source>
</evidence>
<dbReference type="NCBIfam" id="TIGR02201">
    <property type="entry name" value="heptsyl_trn_III"/>
    <property type="match status" value="1"/>
</dbReference>
<dbReference type="FunFam" id="3.40.50.2000:FF:000191">
    <property type="entry name" value="Lipopolysaccharide core heptosyltransferase RfaQ"/>
    <property type="match status" value="1"/>
</dbReference>
<comment type="similarity">
    <text evidence="4">Belongs to the glycosyltransferase 9 family.</text>
</comment>
<dbReference type="GO" id="GO:0008713">
    <property type="term" value="F:ADP-heptose-lipopolysaccharide heptosyltransferase activity"/>
    <property type="evidence" value="ECO:0007669"/>
    <property type="project" value="TreeGrafter"/>
</dbReference>
<name>A0A6N6K223_9ENTR</name>
<evidence type="ECO:0000256" key="9">
    <source>
        <dbReference type="ARBA" id="ARBA00075031"/>
    </source>
</evidence>
<dbReference type="Gene3D" id="3.40.50.2000">
    <property type="entry name" value="Glycogen Phosphorylase B"/>
    <property type="match status" value="2"/>
</dbReference>
<dbReference type="PANTHER" id="PTHR30160:SF1">
    <property type="entry name" value="LIPOPOLYSACCHARIDE 1,2-N-ACETYLGLUCOSAMINETRANSFERASE-RELATED"/>
    <property type="match status" value="1"/>
</dbReference>
<dbReference type="CDD" id="cd03789">
    <property type="entry name" value="GT9_LPS_heptosyltransferase"/>
    <property type="match status" value="1"/>
</dbReference>
<dbReference type="EC" id="2.4.99.25" evidence="7"/>
<evidence type="ECO:0000256" key="4">
    <source>
        <dbReference type="ARBA" id="ARBA00043995"/>
    </source>
</evidence>
<organism evidence="10 11">
    <name type="scientific">Citrobacter pasteurii</name>
    <dbReference type="NCBI Taxonomy" id="1563222"/>
    <lineage>
        <taxon>Bacteria</taxon>
        <taxon>Pseudomonadati</taxon>
        <taxon>Pseudomonadota</taxon>
        <taxon>Gammaproteobacteria</taxon>
        <taxon>Enterobacterales</taxon>
        <taxon>Enterobacteriaceae</taxon>
        <taxon>Citrobacter</taxon>
    </lineage>
</organism>
<sequence length="342" mass="38684">MKKILVIKMRFHGDMLLTTPVISTLKKNYPDADIDVLLYEDTIPILSENPDIHALYGIKNKKSSAFEKAKNFLALTKVLRGNHYDLVVNLTDQWIVALLCRCLDCPIKLTHDFSHRNKKFWRDSFTHHVPLSGDHWVERNLSVLTPLNLKESVPILKMVYGEQVWQSVRKKLPQVDTQKYVVIQPTARQEFKSWENDRFSLVIDAIHHLGYQVVLTSGPGASDIACVDEIARACETKPLTEIAGKTTFPELAALIDHAVLFIGVDSAPMHIAAAVKTPIICLFGATDHIAWRPWSDDVVQFWAGDYQPMPVREKLDRSKKYLSAIPAEDVIAAIASRLPKLD</sequence>
<dbReference type="Pfam" id="PF01075">
    <property type="entry name" value="Glyco_transf_9"/>
    <property type="match status" value="1"/>
</dbReference>
<gene>
    <name evidence="10" type="ORF">DXF85_13490</name>
</gene>
<dbReference type="InterPro" id="IPR002201">
    <property type="entry name" value="Glyco_trans_9"/>
</dbReference>
<reference evidence="10 11" key="1">
    <citation type="submission" date="2018-08" db="EMBL/GenBank/DDBJ databases">
        <title>Complete genomic analysis of a Citrobacter pasteurii isolated from cockles (Cerastoderma edule) containing a new chromosomic qnrB allele.</title>
        <authorList>
            <person name="Rodrigues A."/>
            <person name="Baptista T."/>
            <person name="Quesada A."/>
            <person name="Campos M.J."/>
        </authorList>
    </citation>
    <scope>NUCLEOTIDE SEQUENCE [LARGE SCALE GENOMIC DNA]</scope>
    <source>
        <strain evidence="10 11">BA18</strain>
    </source>
</reference>
<evidence type="ECO:0000256" key="3">
    <source>
        <dbReference type="ARBA" id="ARBA00022985"/>
    </source>
</evidence>
<accession>A0A6N6K223</accession>
<protein>
    <recommendedName>
        <fullName evidence="8">Lipopolysaccharide heptosyltransferase 3</fullName>
        <ecNumber evidence="7">2.4.99.25</ecNumber>
    </recommendedName>
    <alternativeName>
        <fullName evidence="9">ADP-heptose:lipopolysaccharide heptosyltransferase III</fullName>
    </alternativeName>
</protein>
<evidence type="ECO:0000256" key="1">
    <source>
        <dbReference type="ARBA" id="ARBA00022676"/>
    </source>
</evidence>
<evidence type="ECO:0000313" key="11">
    <source>
        <dbReference type="Proteomes" id="UP000468420"/>
    </source>
</evidence>
<proteinExistence type="inferred from homology"/>
<evidence type="ECO:0000313" key="10">
    <source>
        <dbReference type="EMBL" id="KAA1277555.1"/>
    </source>
</evidence>
<dbReference type="GO" id="GO:0009244">
    <property type="term" value="P:lipopolysaccharide core region biosynthetic process"/>
    <property type="evidence" value="ECO:0007669"/>
    <property type="project" value="TreeGrafter"/>
</dbReference>
<evidence type="ECO:0000256" key="7">
    <source>
        <dbReference type="ARBA" id="ARBA00066496"/>
    </source>
</evidence>
<dbReference type="InterPro" id="IPR051199">
    <property type="entry name" value="LPS_LOS_Heptosyltrfase"/>
</dbReference>
<evidence type="ECO:0000256" key="2">
    <source>
        <dbReference type="ARBA" id="ARBA00022679"/>
    </source>
</evidence>